<accession>A0A5D0R2V0</accession>
<reference evidence="2 3" key="1">
    <citation type="submission" date="2019-08" db="EMBL/GenBank/DDBJ databases">
        <title>Genomes of Antarctic Bizionia species.</title>
        <authorList>
            <person name="Bowman J.P."/>
        </authorList>
    </citation>
    <scope>NUCLEOTIDE SEQUENCE [LARGE SCALE GENOMIC DNA]</scope>
    <source>
        <strain evidence="2 3">APA-1</strain>
    </source>
</reference>
<evidence type="ECO:0000313" key="3">
    <source>
        <dbReference type="Proteomes" id="UP000324358"/>
    </source>
</evidence>
<dbReference type="EMBL" id="VSKL01000001">
    <property type="protein sequence ID" value="TYB75141.1"/>
    <property type="molecule type" value="Genomic_DNA"/>
</dbReference>
<feature type="transmembrane region" description="Helical" evidence="1">
    <location>
        <begin position="522"/>
        <end position="542"/>
    </location>
</feature>
<keyword evidence="1" id="KW-0472">Membrane</keyword>
<dbReference type="Proteomes" id="UP000324358">
    <property type="component" value="Unassembled WGS sequence"/>
</dbReference>
<keyword evidence="1" id="KW-1133">Transmembrane helix</keyword>
<protein>
    <submittedName>
        <fullName evidence="2">Uncharacterized protein</fullName>
    </submittedName>
</protein>
<feature type="transmembrane region" description="Helical" evidence="1">
    <location>
        <begin position="576"/>
        <end position="596"/>
    </location>
</feature>
<dbReference type="OrthoDB" id="891298at2"/>
<organism evidence="2 3">
    <name type="scientific">Bizionia algoritergicola</name>
    <dbReference type="NCBI Taxonomy" id="291187"/>
    <lineage>
        <taxon>Bacteria</taxon>
        <taxon>Pseudomonadati</taxon>
        <taxon>Bacteroidota</taxon>
        <taxon>Flavobacteriia</taxon>
        <taxon>Flavobacteriales</taxon>
        <taxon>Flavobacteriaceae</taxon>
        <taxon>Bizionia</taxon>
    </lineage>
</organism>
<feature type="transmembrane region" description="Helical" evidence="1">
    <location>
        <begin position="549"/>
        <end position="570"/>
    </location>
</feature>
<gene>
    <name evidence="2" type="ORF">ES675_03160</name>
</gene>
<dbReference type="RefSeq" id="WP_148367253.1">
    <property type="nucleotide sequence ID" value="NZ_VSKL01000001.1"/>
</dbReference>
<dbReference type="AlphaFoldDB" id="A0A5D0R2V0"/>
<evidence type="ECO:0000313" key="2">
    <source>
        <dbReference type="EMBL" id="TYB75141.1"/>
    </source>
</evidence>
<keyword evidence="1" id="KW-0812">Transmembrane</keyword>
<evidence type="ECO:0000256" key="1">
    <source>
        <dbReference type="SAM" id="Phobius"/>
    </source>
</evidence>
<comment type="caution">
    <text evidence="2">The sequence shown here is derived from an EMBL/GenBank/DDBJ whole genome shotgun (WGS) entry which is preliminary data.</text>
</comment>
<proteinExistence type="predicted"/>
<name>A0A5D0R2V0_9FLAO</name>
<keyword evidence="3" id="KW-1185">Reference proteome</keyword>
<sequence length="641" mass="75908">MPLIFSDILTHLNTTFKEDWLEDYFEENEDILDVNKAIIQSKVDELTNITIDVFYKSLIAGEYTLETKNIITEIEELKIKSNLLLNTIPGNNFNSQEFLLTTLKKGYIDILKVYSNLYLNFIKLVQSQNENPNIDIIYEAHFDTVKFFNEVSNSKRKKEIEFYNSIIYLYRVDHFFNDDVSMYRIINQLENSIKEHQLSKYFILIKEKLNFLKFKWEIRQKSFKNRDFKVSKAYIIDDELFISTDDIKYNPSLSKLQNWKEYIECYYEVDDWKSKLSSFTNNFKHESYNTLSSLKLILLLKYYKDVNKDYLNLKEVVKEFEHRYKENSTSEQRFIYNKTYLYALNNQFSFLLKQKELEEVKVKKLKEKIEKIQKKCNIDNFFTESKYITYKLNLLESKFQNRQKLEQSIKDKDELDTLLGAVKLYKEKLKWSKNNHNLLFQLPYEECLINSNIDELDIFYASSIILPLPHEESENNYEEISEKLKGLKQLILSVAALNKEFTTIKELQSEIKTNQVKTLETIGVFTAIMAFILASIPSFSFVNEFYQALLFTGIIGSCLLIMVSTIFLFTRGFKKIQSWLLIVLSIALFSFTLYSLNRSIDMVEISIKQDFSKKINSLKVEQVKVDSLIKSKPKENNPTPN</sequence>